<feature type="transmembrane region" description="Helical" evidence="1">
    <location>
        <begin position="140"/>
        <end position="159"/>
    </location>
</feature>
<keyword evidence="1" id="KW-1133">Transmembrane helix</keyword>
<proteinExistence type="predicted"/>
<feature type="transmembrane region" description="Helical" evidence="1">
    <location>
        <begin position="215"/>
        <end position="243"/>
    </location>
</feature>
<organism evidence="2 3">
    <name type="scientific">Calditerricola satsumensis</name>
    <dbReference type="NCBI Taxonomy" id="373054"/>
    <lineage>
        <taxon>Bacteria</taxon>
        <taxon>Bacillati</taxon>
        <taxon>Bacillota</taxon>
        <taxon>Bacilli</taxon>
        <taxon>Bacillales</taxon>
        <taxon>Bacillaceae</taxon>
        <taxon>Calditerricola</taxon>
    </lineage>
</organism>
<feature type="transmembrane region" description="Helical" evidence="1">
    <location>
        <begin position="37"/>
        <end position="57"/>
    </location>
</feature>
<reference evidence="2" key="1">
    <citation type="journal article" date="2014" name="Int. J. Syst. Evol. Microbiol.">
        <title>Complete genome sequence of Corynebacterium casei LMG S-19264T (=DSM 44701T), isolated from a smear-ripened cheese.</title>
        <authorList>
            <consortium name="US DOE Joint Genome Institute (JGI-PGF)"/>
            <person name="Walter F."/>
            <person name="Albersmeier A."/>
            <person name="Kalinowski J."/>
            <person name="Ruckert C."/>
        </authorList>
    </citation>
    <scope>NUCLEOTIDE SEQUENCE</scope>
    <source>
        <strain evidence="2">JCM 14719</strain>
    </source>
</reference>
<keyword evidence="1" id="KW-0472">Membrane</keyword>
<feature type="transmembrane region" description="Helical" evidence="1">
    <location>
        <begin position="263"/>
        <end position="284"/>
    </location>
</feature>
<dbReference type="PANTHER" id="PTHR37814:SF1">
    <property type="entry name" value="MEMBRANE PROTEIN"/>
    <property type="match status" value="1"/>
</dbReference>
<dbReference type="Proteomes" id="UP000637720">
    <property type="component" value="Unassembled WGS sequence"/>
</dbReference>
<accession>A0A8J3FC55</accession>
<dbReference type="InterPro" id="IPR038728">
    <property type="entry name" value="YkvI-like"/>
</dbReference>
<feature type="transmembrane region" description="Helical" evidence="1">
    <location>
        <begin position="179"/>
        <end position="203"/>
    </location>
</feature>
<feature type="transmembrane region" description="Helical" evidence="1">
    <location>
        <begin position="116"/>
        <end position="133"/>
    </location>
</feature>
<protein>
    <submittedName>
        <fullName evidence="2">Membrane protein</fullName>
    </submittedName>
</protein>
<keyword evidence="1" id="KW-0812">Transmembrane</keyword>
<reference evidence="2" key="2">
    <citation type="submission" date="2020-09" db="EMBL/GenBank/DDBJ databases">
        <authorList>
            <person name="Sun Q."/>
            <person name="Ohkuma M."/>
        </authorList>
    </citation>
    <scope>NUCLEOTIDE SEQUENCE</scope>
    <source>
        <strain evidence="2">JCM 14719</strain>
    </source>
</reference>
<dbReference type="AlphaFoldDB" id="A0A8J3FC55"/>
<gene>
    <name evidence="2" type="primary">ykvI</name>
    <name evidence="2" type="ORF">GCM10007043_18210</name>
</gene>
<dbReference type="EMBL" id="BMOF01000041">
    <property type="protein sequence ID" value="GGK04548.1"/>
    <property type="molecule type" value="Genomic_DNA"/>
</dbReference>
<comment type="caution">
    <text evidence="2">The sequence shown here is derived from an EMBL/GenBank/DDBJ whole genome shotgun (WGS) entry which is preliminary data.</text>
</comment>
<feature type="transmembrane region" description="Helical" evidence="1">
    <location>
        <begin position="320"/>
        <end position="338"/>
    </location>
</feature>
<dbReference type="RefSeq" id="WP_054669912.1">
    <property type="nucleotide sequence ID" value="NZ_BMOF01000041.1"/>
</dbReference>
<sequence>MNRAWLVIGQIAFTYIGTVVGAGFASGQEILHFFSQHGTYGTLGIVLSAVLFMWLGARIMRLAHRLGAFSYQEFNTYLFGSTLGRIVNVLMPLILLGVTSVMLSGTGSIFHEQLGLPYQAGILVTLLLTYFVIARGMSGILTVNSLVVPLMFLFTLLIGLDLLRNPDAVLSPAAPHDGWRWAIAPFTYVAFNLAMALSVLVPLGSEMKAERLLTWGGFWGGIGLGGMLLVSHLAMAAQGAAIFQYEIPMAHIVRELGRTAQVLFLLVVYGEIFTTLIANVYGLARQFQQMLKWPEKPLILAILMTSFLISQFGFHTLVAYLYPAFGYVGLALLVMAALKRG</sequence>
<evidence type="ECO:0000256" key="1">
    <source>
        <dbReference type="SAM" id="Phobius"/>
    </source>
</evidence>
<feature type="transmembrane region" description="Helical" evidence="1">
    <location>
        <begin position="296"/>
        <end position="314"/>
    </location>
</feature>
<evidence type="ECO:0000313" key="2">
    <source>
        <dbReference type="EMBL" id="GGK04548.1"/>
    </source>
</evidence>
<keyword evidence="3" id="KW-1185">Reference proteome</keyword>
<evidence type="ECO:0000313" key="3">
    <source>
        <dbReference type="Proteomes" id="UP000637720"/>
    </source>
</evidence>
<dbReference type="PANTHER" id="PTHR37814">
    <property type="entry name" value="CONSERVED MEMBRANE PROTEIN"/>
    <property type="match status" value="1"/>
</dbReference>
<name>A0A8J3FC55_9BACI</name>